<dbReference type="EnsemblPlants" id="Pp3c22_18780V3.1">
    <property type="protein sequence ID" value="Pp3c22_18780V3.1"/>
    <property type="gene ID" value="Pp3c22_18780"/>
</dbReference>
<dbReference type="InParanoid" id="A0A2K1INZ8"/>
<dbReference type="Gramene" id="Pp3c22_18780V3.1">
    <property type="protein sequence ID" value="Pp3c22_18780V3.1"/>
    <property type="gene ID" value="Pp3c22_18780"/>
</dbReference>
<accession>A0A2K1INZ8</accession>
<evidence type="ECO:0000313" key="3">
    <source>
        <dbReference type="Proteomes" id="UP000006727"/>
    </source>
</evidence>
<evidence type="ECO:0000313" key="2">
    <source>
        <dbReference type="EnsemblPlants" id="Pp3c22_18780V3.1"/>
    </source>
</evidence>
<reference evidence="1 3" key="1">
    <citation type="journal article" date="2008" name="Science">
        <title>The Physcomitrella genome reveals evolutionary insights into the conquest of land by plants.</title>
        <authorList>
            <person name="Rensing S."/>
            <person name="Lang D."/>
            <person name="Zimmer A."/>
            <person name="Terry A."/>
            <person name="Salamov A."/>
            <person name="Shapiro H."/>
            <person name="Nishiyama T."/>
            <person name="Perroud P.-F."/>
            <person name="Lindquist E."/>
            <person name="Kamisugi Y."/>
            <person name="Tanahashi T."/>
            <person name="Sakakibara K."/>
            <person name="Fujita T."/>
            <person name="Oishi K."/>
            <person name="Shin-I T."/>
            <person name="Kuroki Y."/>
            <person name="Toyoda A."/>
            <person name="Suzuki Y."/>
            <person name="Hashimoto A."/>
            <person name="Yamaguchi K."/>
            <person name="Sugano A."/>
            <person name="Kohara Y."/>
            <person name="Fujiyama A."/>
            <person name="Anterola A."/>
            <person name="Aoki S."/>
            <person name="Ashton N."/>
            <person name="Barbazuk W.B."/>
            <person name="Barker E."/>
            <person name="Bennetzen J."/>
            <person name="Bezanilla M."/>
            <person name="Blankenship R."/>
            <person name="Cho S.H."/>
            <person name="Dutcher S."/>
            <person name="Estelle M."/>
            <person name="Fawcett J.A."/>
            <person name="Gundlach H."/>
            <person name="Hanada K."/>
            <person name="Heyl A."/>
            <person name="Hicks K.A."/>
            <person name="Hugh J."/>
            <person name="Lohr M."/>
            <person name="Mayer K."/>
            <person name="Melkozernov A."/>
            <person name="Murata T."/>
            <person name="Nelson D."/>
            <person name="Pils B."/>
            <person name="Prigge M."/>
            <person name="Reiss B."/>
            <person name="Renner T."/>
            <person name="Rombauts S."/>
            <person name="Rushton P."/>
            <person name="Sanderfoot A."/>
            <person name="Schween G."/>
            <person name="Shiu S.-H."/>
            <person name="Stueber K."/>
            <person name="Theodoulou F.L."/>
            <person name="Tu H."/>
            <person name="Van de Peer Y."/>
            <person name="Verrier P.J."/>
            <person name="Waters E."/>
            <person name="Wood A."/>
            <person name="Yang L."/>
            <person name="Cove D."/>
            <person name="Cuming A."/>
            <person name="Hasebe M."/>
            <person name="Lucas S."/>
            <person name="Mishler D.B."/>
            <person name="Reski R."/>
            <person name="Grigoriev I."/>
            <person name="Quatrano R.S."/>
            <person name="Boore J.L."/>
        </authorList>
    </citation>
    <scope>NUCLEOTIDE SEQUENCE [LARGE SCALE GENOMIC DNA]</scope>
    <source>
        <strain evidence="2 3">cv. Gransden 2004</strain>
    </source>
</reference>
<reference evidence="2" key="3">
    <citation type="submission" date="2020-12" db="UniProtKB">
        <authorList>
            <consortium name="EnsemblPlants"/>
        </authorList>
    </citation>
    <scope>IDENTIFICATION</scope>
</reference>
<protein>
    <submittedName>
        <fullName evidence="1 2">Uncharacterized protein</fullName>
    </submittedName>
</protein>
<dbReference type="AlphaFoldDB" id="A0A2K1INZ8"/>
<keyword evidence="3" id="KW-1185">Reference proteome</keyword>
<sequence>MLLKRMGHPRESKLLQVDGHYLKILSTDLSTVDDVDSPEPGY</sequence>
<proteinExistence type="predicted"/>
<dbReference type="EMBL" id="ABEU02000022">
    <property type="protein sequence ID" value="PNR31002.1"/>
    <property type="molecule type" value="Genomic_DNA"/>
</dbReference>
<evidence type="ECO:0000313" key="1">
    <source>
        <dbReference type="EMBL" id="PNR31002.1"/>
    </source>
</evidence>
<gene>
    <name evidence="1" type="ORF">PHYPA_027318</name>
</gene>
<reference evidence="1 3" key="2">
    <citation type="journal article" date="2018" name="Plant J.">
        <title>The Physcomitrella patens chromosome-scale assembly reveals moss genome structure and evolution.</title>
        <authorList>
            <person name="Lang D."/>
            <person name="Ullrich K.K."/>
            <person name="Murat F."/>
            <person name="Fuchs J."/>
            <person name="Jenkins J."/>
            <person name="Haas F.B."/>
            <person name="Piednoel M."/>
            <person name="Gundlach H."/>
            <person name="Van Bel M."/>
            <person name="Meyberg R."/>
            <person name="Vives C."/>
            <person name="Morata J."/>
            <person name="Symeonidi A."/>
            <person name="Hiss M."/>
            <person name="Muchero W."/>
            <person name="Kamisugi Y."/>
            <person name="Saleh O."/>
            <person name="Blanc G."/>
            <person name="Decker E.L."/>
            <person name="van Gessel N."/>
            <person name="Grimwood J."/>
            <person name="Hayes R.D."/>
            <person name="Graham S.W."/>
            <person name="Gunter L.E."/>
            <person name="McDaniel S.F."/>
            <person name="Hoernstein S.N.W."/>
            <person name="Larsson A."/>
            <person name="Li F.W."/>
            <person name="Perroud P.F."/>
            <person name="Phillips J."/>
            <person name="Ranjan P."/>
            <person name="Rokshar D.S."/>
            <person name="Rothfels C.J."/>
            <person name="Schneider L."/>
            <person name="Shu S."/>
            <person name="Stevenson D.W."/>
            <person name="Thummler F."/>
            <person name="Tillich M."/>
            <person name="Villarreal Aguilar J.C."/>
            <person name="Widiez T."/>
            <person name="Wong G.K."/>
            <person name="Wymore A."/>
            <person name="Zhang Y."/>
            <person name="Zimmer A.D."/>
            <person name="Quatrano R.S."/>
            <person name="Mayer K.F.X."/>
            <person name="Goodstein D."/>
            <person name="Casacuberta J.M."/>
            <person name="Vandepoele K."/>
            <person name="Reski R."/>
            <person name="Cuming A.C."/>
            <person name="Tuskan G.A."/>
            <person name="Maumus F."/>
            <person name="Salse J."/>
            <person name="Schmutz J."/>
            <person name="Rensing S.A."/>
        </authorList>
    </citation>
    <scope>NUCLEOTIDE SEQUENCE [LARGE SCALE GENOMIC DNA]</scope>
    <source>
        <strain evidence="2 3">cv. Gransden 2004</strain>
    </source>
</reference>
<organism evidence="1">
    <name type="scientific">Physcomitrium patens</name>
    <name type="common">Spreading-leaved earth moss</name>
    <name type="synonym">Physcomitrella patens</name>
    <dbReference type="NCBI Taxonomy" id="3218"/>
    <lineage>
        <taxon>Eukaryota</taxon>
        <taxon>Viridiplantae</taxon>
        <taxon>Streptophyta</taxon>
        <taxon>Embryophyta</taxon>
        <taxon>Bryophyta</taxon>
        <taxon>Bryophytina</taxon>
        <taxon>Bryopsida</taxon>
        <taxon>Funariidae</taxon>
        <taxon>Funariales</taxon>
        <taxon>Funariaceae</taxon>
        <taxon>Physcomitrium</taxon>
    </lineage>
</organism>
<dbReference type="Proteomes" id="UP000006727">
    <property type="component" value="Chromosome 22"/>
</dbReference>
<name>A0A2K1INZ8_PHYPA</name>